<accession>B4VIT8</accession>
<sequence>MTDVRPDQRVVAWHTLFDELTISPKTVGAHGVRPIQS</sequence>
<dbReference type="Proteomes" id="UP000003835">
    <property type="component" value="Unassembled WGS sequence"/>
</dbReference>
<reference evidence="1 2" key="1">
    <citation type="submission" date="2008-07" db="EMBL/GenBank/DDBJ databases">
        <authorList>
            <person name="Tandeau de Marsac N."/>
            <person name="Ferriera S."/>
            <person name="Johnson J."/>
            <person name="Kravitz S."/>
            <person name="Beeson K."/>
            <person name="Sutton G."/>
            <person name="Rogers Y.-H."/>
            <person name="Friedman R."/>
            <person name="Frazier M."/>
            <person name="Venter J.C."/>
        </authorList>
    </citation>
    <scope>NUCLEOTIDE SEQUENCE [LARGE SCALE GENOMIC DNA]</scope>
    <source>
        <strain evidence="1 2">PCC 7420</strain>
    </source>
</reference>
<dbReference type="AlphaFoldDB" id="B4VIT8"/>
<proteinExistence type="predicted"/>
<dbReference type="EMBL" id="DS989842">
    <property type="protein sequence ID" value="EDX78095.1"/>
    <property type="molecule type" value="Genomic_DNA"/>
</dbReference>
<evidence type="ECO:0000313" key="2">
    <source>
        <dbReference type="Proteomes" id="UP000003835"/>
    </source>
</evidence>
<evidence type="ECO:0000313" key="1">
    <source>
        <dbReference type="EMBL" id="EDX78095.1"/>
    </source>
</evidence>
<gene>
    <name evidence="1" type="ORF">MC7420_7833</name>
</gene>
<protein>
    <submittedName>
        <fullName evidence="1">Uncharacterized protein</fullName>
    </submittedName>
</protein>
<name>B4VIT8_9CYAN</name>
<dbReference type="STRING" id="118168.MC7420_7833"/>
<dbReference type="HOGENOM" id="CLU_3342485_0_0_3"/>
<keyword evidence="2" id="KW-1185">Reference proteome</keyword>
<organism evidence="1 2">
    <name type="scientific">Coleofasciculus chthonoplastes PCC 7420</name>
    <dbReference type="NCBI Taxonomy" id="118168"/>
    <lineage>
        <taxon>Bacteria</taxon>
        <taxon>Bacillati</taxon>
        <taxon>Cyanobacteriota</taxon>
        <taxon>Cyanophyceae</taxon>
        <taxon>Coleofasciculales</taxon>
        <taxon>Coleofasciculaceae</taxon>
        <taxon>Coleofasciculus</taxon>
    </lineage>
</organism>